<proteinExistence type="predicted"/>
<keyword evidence="5" id="KW-0547">Nucleotide-binding</keyword>
<dbReference type="RefSeq" id="WP_194368420.1">
    <property type="nucleotide sequence ID" value="NZ_CP054492.1"/>
</dbReference>
<dbReference type="InterPro" id="IPR005467">
    <property type="entry name" value="His_kinase_dom"/>
</dbReference>
<dbReference type="PANTHER" id="PTHR43065">
    <property type="entry name" value="SENSOR HISTIDINE KINASE"/>
    <property type="match status" value="1"/>
</dbReference>
<dbReference type="PROSITE" id="PS50109">
    <property type="entry name" value="HIS_KIN"/>
    <property type="match status" value="1"/>
</dbReference>
<dbReference type="AlphaFoldDB" id="A0A7S7LU17"/>
<keyword evidence="6" id="KW-0418">Kinase</keyword>
<dbReference type="InterPro" id="IPR036890">
    <property type="entry name" value="HATPase_C_sf"/>
</dbReference>
<keyword evidence="3" id="KW-0597">Phosphoprotein</keyword>
<feature type="transmembrane region" description="Helical" evidence="9">
    <location>
        <begin position="324"/>
        <end position="343"/>
    </location>
</feature>
<evidence type="ECO:0000256" key="2">
    <source>
        <dbReference type="ARBA" id="ARBA00012438"/>
    </source>
</evidence>
<keyword evidence="12" id="KW-1185">Reference proteome</keyword>
<evidence type="ECO:0000256" key="8">
    <source>
        <dbReference type="ARBA" id="ARBA00023012"/>
    </source>
</evidence>
<evidence type="ECO:0000256" key="6">
    <source>
        <dbReference type="ARBA" id="ARBA00022777"/>
    </source>
</evidence>
<evidence type="ECO:0000256" key="1">
    <source>
        <dbReference type="ARBA" id="ARBA00000085"/>
    </source>
</evidence>
<dbReference type="InterPro" id="IPR003594">
    <property type="entry name" value="HATPase_dom"/>
</dbReference>
<dbReference type="SUPFAM" id="SSF47384">
    <property type="entry name" value="Homodimeric domain of signal transducing histidine kinase"/>
    <property type="match status" value="1"/>
</dbReference>
<evidence type="ECO:0000313" key="12">
    <source>
        <dbReference type="Proteomes" id="UP000593994"/>
    </source>
</evidence>
<organism evidence="11 12">
    <name type="scientific">Candidatus Sulfurimonas baltica</name>
    <dbReference type="NCBI Taxonomy" id="2740404"/>
    <lineage>
        <taxon>Bacteria</taxon>
        <taxon>Pseudomonadati</taxon>
        <taxon>Campylobacterota</taxon>
        <taxon>Epsilonproteobacteria</taxon>
        <taxon>Campylobacterales</taxon>
        <taxon>Sulfurimonadaceae</taxon>
        <taxon>Sulfurimonas</taxon>
    </lineage>
</organism>
<comment type="catalytic activity">
    <reaction evidence="1">
        <text>ATP + protein L-histidine = ADP + protein N-phospho-L-histidine.</text>
        <dbReference type="EC" id="2.7.13.3"/>
    </reaction>
</comment>
<dbReference type="Gene3D" id="3.30.565.10">
    <property type="entry name" value="Histidine kinase-like ATPase, C-terminal domain"/>
    <property type="match status" value="1"/>
</dbReference>
<dbReference type="GO" id="GO:0005524">
    <property type="term" value="F:ATP binding"/>
    <property type="evidence" value="ECO:0007669"/>
    <property type="project" value="UniProtKB-KW"/>
</dbReference>
<evidence type="ECO:0000256" key="7">
    <source>
        <dbReference type="ARBA" id="ARBA00022840"/>
    </source>
</evidence>
<dbReference type="Proteomes" id="UP000593994">
    <property type="component" value="Chromosome"/>
</dbReference>
<dbReference type="CDD" id="cd00082">
    <property type="entry name" value="HisKA"/>
    <property type="match status" value="1"/>
</dbReference>
<dbReference type="PANTHER" id="PTHR43065:SF10">
    <property type="entry name" value="PEROXIDE STRESS-ACTIVATED HISTIDINE KINASE MAK3"/>
    <property type="match status" value="1"/>
</dbReference>
<dbReference type="SUPFAM" id="SSF55874">
    <property type="entry name" value="ATPase domain of HSP90 chaperone/DNA topoisomerase II/histidine kinase"/>
    <property type="match status" value="1"/>
</dbReference>
<evidence type="ECO:0000256" key="3">
    <source>
        <dbReference type="ARBA" id="ARBA00022553"/>
    </source>
</evidence>
<feature type="domain" description="Histidine kinase" evidence="10">
    <location>
        <begin position="503"/>
        <end position="731"/>
    </location>
</feature>
<keyword evidence="9" id="KW-0472">Membrane</keyword>
<dbReference type="KEGG" id="sbal:HUE88_09235"/>
<dbReference type="Pfam" id="PF02518">
    <property type="entry name" value="HATPase_c"/>
    <property type="match status" value="1"/>
</dbReference>
<keyword evidence="4" id="KW-0808">Transferase</keyword>
<keyword evidence="8" id="KW-0902">Two-component regulatory system</keyword>
<keyword evidence="7" id="KW-0067">ATP-binding</keyword>
<gene>
    <name evidence="11" type="ORF">HUE88_09235</name>
</gene>
<reference evidence="11 12" key="1">
    <citation type="submission" date="2020-05" db="EMBL/GenBank/DDBJ databases">
        <title>Sulfurimonas marisnigri, sp. nov., and Sulfurimonas baltica, sp. nov., manganese oxide reducing chemolithoautotrophs of the class Epsilonproteobacteria isolated from the pelagic redoxclines of the Black and Baltic Seas and emended description of the genus Sulfurimonas.</title>
        <authorList>
            <person name="Henkel J.V."/>
            <person name="Laudan C."/>
            <person name="Werner J."/>
            <person name="Neu T."/>
            <person name="Plewe S."/>
            <person name="Sproer C."/>
            <person name="Bunk B."/>
            <person name="Schulz-Vogt H.N."/>
        </authorList>
    </citation>
    <scope>NUCLEOTIDE SEQUENCE [LARGE SCALE GENOMIC DNA]</scope>
    <source>
        <strain evidence="11 12">GD2</strain>
    </source>
</reference>
<dbReference type="GO" id="GO:0000155">
    <property type="term" value="F:phosphorelay sensor kinase activity"/>
    <property type="evidence" value="ECO:0007669"/>
    <property type="project" value="InterPro"/>
</dbReference>
<dbReference type="EMBL" id="CP054492">
    <property type="protein sequence ID" value="QOY51307.1"/>
    <property type="molecule type" value="Genomic_DNA"/>
</dbReference>
<accession>A0A7S7LU17</accession>
<evidence type="ECO:0000313" key="11">
    <source>
        <dbReference type="EMBL" id="QOY51307.1"/>
    </source>
</evidence>
<sequence>MSTNTFKYQFLLVLAFLVSFFIVFFVLTNDKKQRVKEHLRQTISANQMNYDTNLRLYKKIAQHTFDLIVQEPDILNILEEALNADDIRRGVLREKLYDLTKGDYAKLVKLGVLQFQFVFPNSQNFLRTHKHEKFGDDLKGIRYSFDYVNKHKEFIEGFEGGRTIHAYRFVYPVFSSKNIYLGAVEISFSSGALQKSIEENHKTHTHFIVNKKLFDTNLWKPEIFNKYLQSLEHEDYLYTVTSKLDIEEARKKEKAIIDKYMKKDIEKNFKHEKSFALCHEFDDSVQVVTFIPVRHTDNKSVVAYFVSYAMNDELKNIISDYKHINAIIAIALMVLFYFLYRILKSNINIKIAQKETKSIINFLPSIIILYRNKNIIEVNLKFLMFFNQYKDLEEFLNQYECVCDLFEVHDDKNYIQSKYINGVYWTDYIKNKDKVHKAMIIKDGKEYHFAVKAREVIYQNETTDIIQLIDITNEVELNNSVKDKEKQLFQQAKMASMGEMIGNIAHQWRQPLNIISVMNMKVEFMLELNGSVSYEDYKPMSEAIAGQLEYMTKTIDDFRSYYNPNKLKENFCVKQSIQDVYNLITPQLNSHSITLSIIDDSSDEELILYGYANEFKQVIINIVNNSKDAILQCQNSDKEKVGHIEIKIKKINDEIIIAIEDNGDGIPLDIIDKIYEPYFTTKHKSKGTGLGLNMSHQIITDHMNGTIVVYNSTENNHDKGAIFIITLPVNKNNNVS</sequence>
<evidence type="ECO:0000256" key="5">
    <source>
        <dbReference type="ARBA" id="ARBA00022741"/>
    </source>
</evidence>
<dbReference type="EC" id="2.7.13.3" evidence="2"/>
<keyword evidence="9" id="KW-1133">Transmembrane helix</keyword>
<evidence type="ECO:0000259" key="10">
    <source>
        <dbReference type="PROSITE" id="PS50109"/>
    </source>
</evidence>
<keyword evidence="9" id="KW-0812">Transmembrane</keyword>
<dbReference type="Gene3D" id="1.10.287.130">
    <property type="match status" value="1"/>
</dbReference>
<dbReference type="PRINTS" id="PR00344">
    <property type="entry name" value="BCTRLSENSOR"/>
</dbReference>
<feature type="transmembrane region" description="Helical" evidence="9">
    <location>
        <begin position="6"/>
        <end position="27"/>
    </location>
</feature>
<evidence type="ECO:0000256" key="4">
    <source>
        <dbReference type="ARBA" id="ARBA00022679"/>
    </source>
</evidence>
<name>A0A7S7LU17_9BACT</name>
<dbReference type="InterPro" id="IPR004358">
    <property type="entry name" value="Sig_transdc_His_kin-like_C"/>
</dbReference>
<dbReference type="SMART" id="SM00387">
    <property type="entry name" value="HATPase_c"/>
    <property type="match status" value="1"/>
</dbReference>
<protein>
    <recommendedName>
        <fullName evidence="2">histidine kinase</fullName>
        <ecNumber evidence="2">2.7.13.3</ecNumber>
    </recommendedName>
</protein>
<dbReference type="InterPro" id="IPR003661">
    <property type="entry name" value="HisK_dim/P_dom"/>
</dbReference>
<evidence type="ECO:0000256" key="9">
    <source>
        <dbReference type="SAM" id="Phobius"/>
    </source>
</evidence>
<dbReference type="InterPro" id="IPR036097">
    <property type="entry name" value="HisK_dim/P_sf"/>
</dbReference>